<proteinExistence type="predicted"/>
<protein>
    <recommendedName>
        <fullName evidence="1">Calcineurin-like phosphoesterase domain-containing protein</fullName>
    </recommendedName>
</protein>
<keyword evidence="3" id="KW-1185">Reference proteome</keyword>
<dbReference type="AlphaFoldDB" id="A0A6N7XTC4"/>
<sequence length="215" mass="24111">MIYLTADLHLGHRSIVTIGEGRPFRSIGEHDRAIIANINDTVSLEDELWILGDVTRERGARTIACAMRRINCRHVRLVLGNHDREQACLESGAFESMARYEDTGVRLADGSWQRLVLFHYPVLDWDGLHRGSVMLHGHIHSRGLAEGEEPQGPVATEHAHALHGYNEWCRRQGLCRYDVGVDANGYRPVSLAQVLSSMGIEGCSAGLSWDPTHWR</sequence>
<name>A0A6N7XTC4_9ACTN</name>
<evidence type="ECO:0000313" key="2">
    <source>
        <dbReference type="EMBL" id="MST72611.1"/>
    </source>
</evidence>
<dbReference type="InterPro" id="IPR029052">
    <property type="entry name" value="Metallo-depent_PP-like"/>
</dbReference>
<dbReference type="Pfam" id="PF00149">
    <property type="entry name" value="Metallophos"/>
    <property type="match status" value="1"/>
</dbReference>
<gene>
    <name evidence="2" type="ORF">FYJ68_05765</name>
</gene>
<organism evidence="2 3">
    <name type="scientific">Olsenella porci</name>
    <dbReference type="NCBI Taxonomy" id="2652279"/>
    <lineage>
        <taxon>Bacteria</taxon>
        <taxon>Bacillati</taxon>
        <taxon>Actinomycetota</taxon>
        <taxon>Coriobacteriia</taxon>
        <taxon>Coriobacteriales</taxon>
        <taxon>Atopobiaceae</taxon>
        <taxon>Olsenella</taxon>
    </lineage>
</organism>
<comment type="caution">
    <text evidence="2">The sequence shown here is derived from an EMBL/GenBank/DDBJ whole genome shotgun (WGS) entry which is preliminary data.</text>
</comment>
<dbReference type="GO" id="GO:0016787">
    <property type="term" value="F:hydrolase activity"/>
    <property type="evidence" value="ECO:0007669"/>
    <property type="project" value="InterPro"/>
</dbReference>
<reference evidence="2 3" key="1">
    <citation type="submission" date="2019-08" db="EMBL/GenBank/DDBJ databases">
        <title>In-depth cultivation of the pig gut microbiome towards novel bacterial diversity and tailored functional studies.</title>
        <authorList>
            <person name="Wylensek D."/>
            <person name="Hitch T.C.A."/>
            <person name="Clavel T."/>
        </authorList>
    </citation>
    <scope>NUCLEOTIDE SEQUENCE [LARGE SCALE GENOMIC DNA]</scope>
    <source>
        <strain evidence="2 3">CA-Schmier-601-WT-1</strain>
    </source>
</reference>
<dbReference type="Gene3D" id="3.60.21.10">
    <property type="match status" value="1"/>
</dbReference>
<evidence type="ECO:0000259" key="1">
    <source>
        <dbReference type="Pfam" id="PF00149"/>
    </source>
</evidence>
<dbReference type="EMBL" id="VUNC01000003">
    <property type="protein sequence ID" value="MST72611.1"/>
    <property type="molecule type" value="Genomic_DNA"/>
</dbReference>
<feature type="domain" description="Calcineurin-like phosphoesterase" evidence="1">
    <location>
        <begin position="2"/>
        <end position="139"/>
    </location>
</feature>
<accession>A0A6N7XTC4</accession>
<dbReference type="InterPro" id="IPR004843">
    <property type="entry name" value="Calcineurin-like_PHP"/>
</dbReference>
<dbReference type="SUPFAM" id="SSF56300">
    <property type="entry name" value="Metallo-dependent phosphatases"/>
    <property type="match status" value="1"/>
</dbReference>
<dbReference type="RefSeq" id="WP_154434891.1">
    <property type="nucleotide sequence ID" value="NZ_VUNC01000003.1"/>
</dbReference>
<evidence type="ECO:0000313" key="3">
    <source>
        <dbReference type="Proteomes" id="UP000469325"/>
    </source>
</evidence>
<dbReference type="Proteomes" id="UP000469325">
    <property type="component" value="Unassembled WGS sequence"/>
</dbReference>